<keyword evidence="3" id="KW-0520">NAD</keyword>
<dbReference type="PANTHER" id="PTHR43060:SF15">
    <property type="entry name" value="3-HYDROXYISOBUTYRATE DEHYDROGENASE-LIKE 1, MITOCHONDRIAL-RELATED"/>
    <property type="match status" value="1"/>
</dbReference>
<dbReference type="PIRSF" id="PIRSF000103">
    <property type="entry name" value="HIBADH"/>
    <property type="match status" value="1"/>
</dbReference>
<proteinExistence type="inferred from homology"/>
<dbReference type="GO" id="GO:0050661">
    <property type="term" value="F:NADP binding"/>
    <property type="evidence" value="ECO:0007669"/>
    <property type="project" value="InterPro"/>
</dbReference>
<dbReference type="Pfam" id="PF14833">
    <property type="entry name" value="NAD_binding_11"/>
    <property type="match status" value="1"/>
</dbReference>
<dbReference type="InterPro" id="IPR015815">
    <property type="entry name" value="HIBADH-related"/>
</dbReference>
<dbReference type="EMBL" id="AP011882">
    <property type="protein sequence ID" value="BAJ49077.1"/>
    <property type="molecule type" value="Genomic_DNA"/>
</dbReference>
<reference evidence="6" key="2">
    <citation type="journal article" date="2011" name="Nucleic Acids Res.">
        <title>Insights into the evolution of Archaea and eukaryotic protein modifier systems revealed by the genome of a novel archaeal group.</title>
        <authorList>
            <person name="Nunoura T."/>
            <person name="Takaki Y."/>
            <person name="Kakuta J."/>
            <person name="Nishi S."/>
            <person name="Sugahara J."/>
            <person name="Kazama H."/>
            <person name="Chee G."/>
            <person name="Hattori M."/>
            <person name="Kanai A."/>
            <person name="Atomi H."/>
            <person name="Takai K."/>
            <person name="Takami H."/>
        </authorList>
    </citation>
    <scope>NUCLEOTIDE SEQUENCE</scope>
</reference>
<dbReference type="InterPro" id="IPR008927">
    <property type="entry name" value="6-PGluconate_DH-like_C_sf"/>
</dbReference>
<feature type="domain" description="3-hydroxyisobutyrate dehydrogenase-like NAD-binding" evidence="5">
    <location>
        <begin position="165"/>
        <end position="285"/>
    </location>
</feature>
<dbReference type="Pfam" id="PF03446">
    <property type="entry name" value="NAD_binding_2"/>
    <property type="match status" value="1"/>
</dbReference>
<dbReference type="InterPro" id="IPR029154">
    <property type="entry name" value="HIBADH-like_NADP-bd"/>
</dbReference>
<dbReference type="GO" id="GO:0051287">
    <property type="term" value="F:NAD binding"/>
    <property type="evidence" value="ECO:0007669"/>
    <property type="project" value="InterPro"/>
</dbReference>
<evidence type="ECO:0000313" key="7">
    <source>
        <dbReference type="EMBL" id="BAJ49077.1"/>
    </source>
</evidence>
<organism evidence="6">
    <name type="scientific">Caldiarchaeum subterraneum</name>
    <dbReference type="NCBI Taxonomy" id="311458"/>
    <lineage>
        <taxon>Archaea</taxon>
        <taxon>Nitrososphaerota</taxon>
        <taxon>Candidatus Caldarchaeales</taxon>
        <taxon>Candidatus Caldarchaeaceae</taxon>
        <taxon>Candidatus Caldarchaeum</taxon>
    </lineage>
</organism>
<dbReference type="PROSITE" id="PS00895">
    <property type="entry name" value="3_HYDROXYISOBUT_DH"/>
    <property type="match status" value="1"/>
</dbReference>
<evidence type="ECO:0000313" key="6">
    <source>
        <dbReference type="EMBL" id="BAJ49047.1"/>
    </source>
</evidence>
<dbReference type="Gene3D" id="1.10.1040.10">
    <property type="entry name" value="N-(1-d-carboxylethyl)-l-norvaline Dehydrogenase, domain 2"/>
    <property type="match status" value="1"/>
</dbReference>
<dbReference type="EC" id="1.1.1.31" evidence="6"/>
<evidence type="ECO:0000256" key="1">
    <source>
        <dbReference type="ARBA" id="ARBA00009080"/>
    </source>
</evidence>
<name>E6N9P1_CALS0</name>
<sequence length="299" mass="32014">MERVGFIGLGLMGKPMAKNLLRRGFKLAVFNRSKPPMEELASLGATACSSPKEVTESSECVITMLPDEKAVEQVLLGRDGVLEGLTKGGVVVDMSTVSPGFSREMARRVEERGGEMLDAPVSGSTMAAEQGTLTIMVGGKPEIFEQIRPIFEAMGKNIYYMGGNGSGSFTKLCNQVAVSLNLLGVCETLMIAAKAGLDLKKVIEVISTGAGGSWQLSTLGPRMVVRDFRPGFKVKHLRKDLRIVRETTERLGLCLPGVALVSELVKTLDEMGHGENGTQALVEVLEKLCNIRIGSGQLG</sequence>
<reference evidence="6" key="1">
    <citation type="journal article" date="2005" name="Environ. Microbiol.">
        <title>Genetic and functional properties of uncultivated thermophilic crenarchaeotes from a subsurface gold mine as revealed by analysis of genome fragments.</title>
        <authorList>
            <person name="Nunoura T."/>
            <person name="Hirayama H."/>
            <person name="Takami H."/>
            <person name="Oida H."/>
            <person name="Nishi S."/>
            <person name="Shimamura S."/>
            <person name="Suzuki Y."/>
            <person name="Inagaki F."/>
            <person name="Takai K."/>
            <person name="Nealson K.H."/>
            <person name="Horikoshi K."/>
        </authorList>
    </citation>
    <scope>NUCLEOTIDE SEQUENCE</scope>
</reference>
<dbReference type="InterPro" id="IPR036291">
    <property type="entry name" value="NAD(P)-bd_dom_sf"/>
</dbReference>
<accession>E6N9P1</accession>
<gene>
    <name evidence="6" type="ORF">HGMM_F11E05C26</name>
    <name evidence="7" type="ORF">HGMM_F32H09C16</name>
</gene>
<dbReference type="SUPFAM" id="SSF51735">
    <property type="entry name" value="NAD(P)-binding Rossmann-fold domains"/>
    <property type="match status" value="1"/>
</dbReference>
<dbReference type="PANTHER" id="PTHR43060">
    <property type="entry name" value="3-HYDROXYISOBUTYRATE DEHYDROGENASE-LIKE 1, MITOCHONDRIAL-RELATED"/>
    <property type="match status" value="1"/>
</dbReference>
<dbReference type="GO" id="GO:0008442">
    <property type="term" value="F:3-hydroxyisobutyrate dehydrogenase activity"/>
    <property type="evidence" value="ECO:0007669"/>
    <property type="project" value="UniProtKB-EC"/>
</dbReference>
<protein>
    <submittedName>
        <fullName evidence="6">6-phosphogluconate dehydrogenase NAD-binding</fullName>
        <ecNumber evidence="6">1.1.1.31</ecNumber>
    </submittedName>
</protein>
<dbReference type="Gene3D" id="3.40.50.720">
    <property type="entry name" value="NAD(P)-binding Rossmann-like Domain"/>
    <property type="match status" value="1"/>
</dbReference>
<evidence type="ECO:0000259" key="4">
    <source>
        <dbReference type="Pfam" id="PF03446"/>
    </source>
</evidence>
<evidence type="ECO:0000259" key="5">
    <source>
        <dbReference type="Pfam" id="PF14833"/>
    </source>
</evidence>
<dbReference type="InterPro" id="IPR002204">
    <property type="entry name" value="3-OH-isobutyrate_DH-rel_CS"/>
</dbReference>
<keyword evidence="2 6" id="KW-0560">Oxidoreductase</keyword>
<evidence type="ECO:0000256" key="2">
    <source>
        <dbReference type="ARBA" id="ARBA00023002"/>
    </source>
</evidence>
<dbReference type="SUPFAM" id="SSF48179">
    <property type="entry name" value="6-phosphogluconate dehydrogenase C-terminal domain-like"/>
    <property type="match status" value="1"/>
</dbReference>
<dbReference type="EMBL" id="AP011880">
    <property type="protein sequence ID" value="BAJ49047.1"/>
    <property type="molecule type" value="Genomic_DNA"/>
</dbReference>
<comment type="similarity">
    <text evidence="1">Belongs to the HIBADH-related family.</text>
</comment>
<dbReference type="InterPro" id="IPR006115">
    <property type="entry name" value="6PGDH_NADP-bd"/>
</dbReference>
<dbReference type="AlphaFoldDB" id="E6N9P1"/>
<evidence type="ECO:0000256" key="3">
    <source>
        <dbReference type="ARBA" id="ARBA00023027"/>
    </source>
</evidence>
<dbReference type="InterPro" id="IPR013328">
    <property type="entry name" value="6PGD_dom2"/>
</dbReference>
<feature type="domain" description="6-phosphogluconate dehydrogenase NADP-binding" evidence="4">
    <location>
        <begin position="3"/>
        <end position="162"/>
    </location>
</feature>